<gene>
    <name evidence="1" type="ORF">FCALED_LOCUS9426</name>
</gene>
<evidence type="ECO:0000313" key="1">
    <source>
        <dbReference type="EMBL" id="CAG8618353.1"/>
    </source>
</evidence>
<sequence>MSVATEGVEETLFEGTRETRQTTKITQICAKIDQLLEQAQKDDVVEINLPDELGMNNAGARVLEAIHSIYSADRIGNDLFIKYDGLNKERIHYKLVNSAETMWYSASNGICVVGGAERRPDVGVWFTRPTQAQRTHPIINQCPPPAVWIEVFFDKDPDRSNAFNRINYCQQYWNSIEYVGIAIPETIHQNPNPWQASTAVVRQNNRPNQSPYVIHWDRNNNPMYFKYSWNNHLVLRDYNLDHPDTCDNCESLFSFFDQLKDQLGLEFNDMLDNYQIKLIS</sequence>
<name>A0A9N9CX44_9GLOM</name>
<keyword evidence="2" id="KW-1185">Reference proteome</keyword>
<reference evidence="1" key="1">
    <citation type="submission" date="2021-06" db="EMBL/GenBank/DDBJ databases">
        <authorList>
            <person name="Kallberg Y."/>
            <person name="Tangrot J."/>
            <person name="Rosling A."/>
        </authorList>
    </citation>
    <scope>NUCLEOTIDE SEQUENCE</scope>
    <source>
        <strain evidence="1">UK204</strain>
    </source>
</reference>
<dbReference type="AlphaFoldDB" id="A0A9N9CX44"/>
<protein>
    <submittedName>
        <fullName evidence="1">13676_t:CDS:1</fullName>
    </submittedName>
</protein>
<accession>A0A9N9CX44</accession>
<evidence type="ECO:0000313" key="2">
    <source>
        <dbReference type="Proteomes" id="UP000789570"/>
    </source>
</evidence>
<proteinExistence type="predicted"/>
<dbReference type="EMBL" id="CAJVPQ010003111">
    <property type="protein sequence ID" value="CAG8618353.1"/>
    <property type="molecule type" value="Genomic_DNA"/>
</dbReference>
<dbReference type="Proteomes" id="UP000789570">
    <property type="component" value="Unassembled WGS sequence"/>
</dbReference>
<comment type="caution">
    <text evidence="1">The sequence shown here is derived from an EMBL/GenBank/DDBJ whole genome shotgun (WGS) entry which is preliminary data.</text>
</comment>
<dbReference type="OrthoDB" id="2416759at2759"/>
<organism evidence="1 2">
    <name type="scientific">Funneliformis caledonium</name>
    <dbReference type="NCBI Taxonomy" id="1117310"/>
    <lineage>
        <taxon>Eukaryota</taxon>
        <taxon>Fungi</taxon>
        <taxon>Fungi incertae sedis</taxon>
        <taxon>Mucoromycota</taxon>
        <taxon>Glomeromycotina</taxon>
        <taxon>Glomeromycetes</taxon>
        <taxon>Glomerales</taxon>
        <taxon>Glomeraceae</taxon>
        <taxon>Funneliformis</taxon>
    </lineage>
</organism>